<reference evidence="2" key="1">
    <citation type="submission" date="2016-06" db="EMBL/GenBank/DDBJ databases">
        <title>Parallel loss of symbiosis genes in relatives of nitrogen-fixing non-legume Parasponia.</title>
        <authorList>
            <person name="Van Velzen R."/>
            <person name="Holmer R."/>
            <person name="Bu F."/>
            <person name="Rutten L."/>
            <person name="Van Zeijl A."/>
            <person name="Liu W."/>
            <person name="Santuari L."/>
            <person name="Cao Q."/>
            <person name="Sharma T."/>
            <person name="Shen D."/>
            <person name="Roswanjaya Y."/>
            <person name="Wardhani T."/>
            <person name="Kalhor M.S."/>
            <person name="Jansen J."/>
            <person name="Van den Hoogen J."/>
            <person name="Gungor B."/>
            <person name="Hartog M."/>
            <person name="Hontelez J."/>
            <person name="Verver J."/>
            <person name="Yang W.-C."/>
            <person name="Schijlen E."/>
            <person name="Repin R."/>
            <person name="Schilthuizen M."/>
            <person name="Schranz E."/>
            <person name="Heidstra R."/>
            <person name="Miyata K."/>
            <person name="Fedorova E."/>
            <person name="Kohlen W."/>
            <person name="Bisseling T."/>
            <person name="Smit S."/>
            <person name="Geurts R."/>
        </authorList>
    </citation>
    <scope>NUCLEOTIDE SEQUENCE [LARGE SCALE GENOMIC DNA]</scope>
    <source>
        <strain evidence="2">cv. WU1-14</strain>
    </source>
</reference>
<feature type="non-terminal residue" evidence="1">
    <location>
        <position position="111"/>
    </location>
</feature>
<sequence>MSLKHFVTEFRTDHKLFMIAIVNGGRPIKVLKRNRMRDYEVSFELGGAAWLLDAVEMALKDERNRQCFRKFEGSSYLLLLEVKYNKWGKFLQLVKFQNGVERKVIVLWEVR</sequence>
<organism evidence="1 2">
    <name type="scientific">Parasponia andersonii</name>
    <name type="common">Sponia andersonii</name>
    <dbReference type="NCBI Taxonomy" id="3476"/>
    <lineage>
        <taxon>Eukaryota</taxon>
        <taxon>Viridiplantae</taxon>
        <taxon>Streptophyta</taxon>
        <taxon>Embryophyta</taxon>
        <taxon>Tracheophyta</taxon>
        <taxon>Spermatophyta</taxon>
        <taxon>Magnoliopsida</taxon>
        <taxon>eudicotyledons</taxon>
        <taxon>Gunneridae</taxon>
        <taxon>Pentapetalae</taxon>
        <taxon>rosids</taxon>
        <taxon>fabids</taxon>
        <taxon>Rosales</taxon>
        <taxon>Cannabaceae</taxon>
        <taxon>Parasponia</taxon>
    </lineage>
</organism>
<dbReference type="AlphaFoldDB" id="A0A2P5CZY9"/>
<evidence type="ECO:0000313" key="1">
    <source>
        <dbReference type="EMBL" id="PON66608.1"/>
    </source>
</evidence>
<gene>
    <name evidence="1" type="ORF">PanWU01x14_108500</name>
</gene>
<dbReference type="EMBL" id="JXTB01000078">
    <property type="protein sequence ID" value="PON66608.1"/>
    <property type="molecule type" value="Genomic_DNA"/>
</dbReference>
<keyword evidence="2" id="KW-1185">Reference proteome</keyword>
<accession>A0A2P5CZY9</accession>
<proteinExistence type="predicted"/>
<name>A0A2P5CZY9_PARAD</name>
<protein>
    <submittedName>
        <fullName evidence="1">Uncharacterized protein</fullName>
    </submittedName>
</protein>
<comment type="caution">
    <text evidence="1">The sequence shown here is derived from an EMBL/GenBank/DDBJ whole genome shotgun (WGS) entry which is preliminary data.</text>
</comment>
<dbReference type="Proteomes" id="UP000237105">
    <property type="component" value="Unassembled WGS sequence"/>
</dbReference>
<dbReference type="STRING" id="3476.A0A2P5CZY9"/>
<dbReference type="OrthoDB" id="1776928at2759"/>
<evidence type="ECO:0000313" key="2">
    <source>
        <dbReference type="Proteomes" id="UP000237105"/>
    </source>
</evidence>